<dbReference type="PATRIC" id="fig|423471.3.peg.4046"/>
<dbReference type="GO" id="GO:0005524">
    <property type="term" value="F:ATP binding"/>
    <property type="evidence" value="ECO:0007669"/>
    <property type="project" value="UniProtKB-KW"/>
</dbReference>
<evidence type="ECO:0000256" key="1">
    <source>
        <dbReference type="ARBA" id="ARBA00022598"/>
    </source>
</evidence>
<organism evidence="4 5">
    <name type="scientific">Crocosphaera watsonii WH 0003</name>
    <dbReference type="NCBI Taxonomy" id="423471"/>
    <lineage>
        <taxon>Bacteria</taxon>
        <taxon>Bacillati</taxon>
        <taxon>Cyanobacteriota</taxon>
        <taxon>Cyanophyceae</taxon>
        <taxon>Oscillatoriophycideae</taxon>
        <taxon>Chroococcales</taxon>
        <taxon>Aphanothecaceae</taxon>
        <taxon>Crocosphaera</taxon>
    </lineage>
</organism>
<accession>G5JA59</accession>
<name>G5JA59_CROWT</name>
<proteinExistence type="predicted"/>
<evidence type="ECO:0000256" key="3">
    <source>
        <dbReference type="ARBA" id="ARBA00022840"/>
    </source>
</evidence>
<dbReference type="Gene3D" id="1.10.730.10">
    <property type="entry name" value="Isoleucyl-tRNA Synthetase, Domain 1"/>
    <property type="match status" value="1"/>
</dbReference>
<keyword evidence="1" id="KW-0436">Ligase</keyword>
<dbReference type="Proteomes" id="UP000003477">
    <property type="component" value="Unassembled WGS sequence"/>
</dbReference>
<dbReference type="GO" id="GO:0004812">
    <property type="term" value="F:aminoacyl-tRNA ligase activity"/>
    <property type="evidence" value="ECO:0007669"/>
    <property type="project" value="InterPro"/>
</dbReference>
<evidence type="ECO:0000256" key="2">
    <source>
        <dbReference type="ARBA" id="ARBA00022741"/>
    </source>
</evidence>
<evidence type="ECO:0008006" key="6">
    <source>
        <dbReference type="Google" id="ProtNLM"/>
    </source>
</evidence>
<comment type="caution">
    <text evidence="4">The sequence shown here is derived from an EMBL/GenBank/DDBJ whole genome shotgun (WGS) entry which is preliminary data.</text>
</comment>
<dbReference type="AlphaFoldDB" id="G5JA59"/>
<dbReference type="SUPFAM" id="SSF47323">
    <property type="entry name" value="Anticodon-binding domain of a subclass of class I aminoacyl-tRNA synthetases"/>
    <property type="match status" value="1"/>
</dbReference>
<evidence type="ECO:0000313" key="5">
    <source>
        <dbReference type="Proteomes" id="UP000003477"/>
    </source>
</evidence>
<gene>
    <name evidence="4" type="ORF">CWATWH0003_4321</name>
</gene>
<keyword evidence="3" id="KW-0067">ATP-binding</keyword>
<keyword evidence="2" id="KW-0547">Nucleotide-binding</keyword>
<protein>
    <recommendedName>
        <fullName evidence="6">DALR anticodon binding domain-containing protein</fullName>
    </recommendedName>
</protein>
<sequence length="234" mass="27305">MFRLPRIESITYRCAIAFQLSPDSPFTVAERIFNTLKQPLTTQPDLCLNFTVKLLDQGWLDFTLCDRSLSLWLQCWPTFSYPQKNSPLKSTNHDNSWIIQYTYARCCALLRLGEQEGLIKLKNKQFQPYTWSLLTPSPIPSFNLELNEIERSLISQIITTVDRLVNDSKVKEIKLALRLSDSFLNFERYCRIFGEISRNKPQISQARLGLVAITQMLLQGLWLSQREQPLRNRL</sequence>
<evidence type="ECO:0000313" key="4">
    <source>
        <dbReference type="EMBL" id="EHJ10939.1"/>
    </source>
</evidence>
<dbReference type="GO" id="GO:0006418">
    <property type="term" value="P:tRNA aminoacylation for protein translation"/>
    <property type="evidence" value="ECO:0007669"/>
    <property type="project" value="InterPro"/>
</dbReference>
<dbReference type="EMBL" id="AESD01000653">
    <property type="protein sequence ID" value="EHJ10939.1"/>
    <property type="molecule type" value="Genomic_DNA"/>
</dbReference>
<reference evidence="4 5" key="1">
    <citation type="journal article" date="2011" name="Front. Microbiol.">
        <title>Two Strains of Crocosphaera watsonii with Highly Conserved Genomes are Distinguished by Strain-Specific Features.</title>
        <authorList>
            <person name="Bench S.R."/>
            <person name="Ilikchyan I.N."/>
            <person name="Tripp H.J."/>
            <person name="Zehr J.P."/>
        </authorList>
    </citation>
    <scope>NUCLEOTIDE SEQUENCE [LARGE SCALE GENOMIC DNA]</scope>
    <source>
        <strain evidence="4 5">WH 0003</strain>
    </source>
</reference>
<dbReference type="InterPro" id="IPR009080">
    <property type="entry name" value="tRNAsynth_Ia_anticodon-bd"/>
</dbReference>